<dbReference type="Proteomes" id="UP000015100">
    <property type="component" value="Unassembled WGS sequence"/>
</dbReference>
<sequence>MSSSWLPLKGDEEDDGFQTRSRHFSTVSIASLGDMSLRNLGDPDAPSPPLPEYHTDSKHDKRMSVSDGHRIISDFKTEFEKGGNAGGIWVHSSTKQFWRLLKSTGFRIFGSGVIVAAIIVLFVFFSRFPVMDKPHEYTFNSFSLLLFLLFGIHLLLAFKELAEMARWRILATGSYKLKDIDLILGLGSIRSTLKLGVRALSHGVPGTRWLLRSLLSFGWVGLLCLINVAIALLGLAYSLETADQVGLRPGMVSIPNLKHFYPNNNTAELDQAIADEDETNLLSTESFMANLYGIASFSYKKGSASETAPDDDFLLERYANGSWRYHFHDLNYYGGLNKRTDRFITTNQTCKAYKILNITEDYKTFWYTDPDDGTIFNTTLQELLPNFTTYVLPPTIKSLCPRCSRVNVVQLTSAADPETIDPPADVGYSFLCTIGVTDIFNSKLDNHILSDRQAKIAAGAIANRGWLNANKFSYFHYRESVGAGNYMNGNTTAMESLLSQFAVGVVASLDQLNPRQFVFDSDQPFQGNKLVVRWWAFYALLGGMLGAQVLFSIVALIFSNTVVVKDGSFISVARLLRPAMDTLGDYGTIATGDEISRAFQSKLVYGTKKTGDGLTHLDLNVDIYPSKKFPDGWYN</sequence>
<gene>
    <name evidence="3" type="ORF">H072_10523</name>
</gene>
<evidence type="ECO:0000313" key="3">
    <source>
        <dbReference type="EMBL" id="EPS36116.1"/>
    </source>
</evidence>
<dbReference type="OrthoDB" id="3596604at2759"/>
<proteinExistence type="predicted"/>
<reference evidence="4" key="2">
    <citation type="submission" date="2013-04" db="EMBL/GenBank/DDBJ databases">
        <title>Genomic mechanisms accounting for the adaptation to parasitism in nematode-trapping fungi.</title>
        <authorList>
            <person name="Ahren D.G."/>
        </authorList>
    </citation>
    <scope>NUCLEOTIDE SEQUENCE [LARGE SCALE GENOMIC DNA]</scope>
    <source>
        <strain evidence="4">CBS 200.50</strain>
    </source>
</reference>
<keyword evidence="2" id="KW-0812">Transmembrane</keyword>
<keyword evidence="2" id="KW-1133">Transmembrane helix</keyword>
<dbReference type="eggNOG" id="ENOG502S1M0">
    <property type="taxonomic scope" value="Eukaryota"/>
</dbReference>
<feature type="compositionally biased region" description="Basic and acidic residues" evidence="1">
    <location>
        <begin position="53"/>
        <end position="64"/>
    </location>
</feature>
<evidence type="ECO:0000256" key="2">
    <source>
        <dbReference type="SAM" id="Phobius"/>
    </source>
</evidence>
<name>S8A4R9_DACHA</name>
<dbReference type="OMA" id="RWWILSK"/>
<feature type="transmembrane region" description="Helical" evidence="2">
    <location>
        <begin position="137"/>
        <end position="158"/>
    </location>
</feature>
<feature type="transmembrane region" description="Helical" evidence="2">
    <location>
        <begin position="217"/>
        <end position="239"/>
    </location>
</feature>
<feature type="transmembrane region" description="Helical" evidence="2">
    <location>
        <begin position="105"/>
        <end position="125"/>
    </location>
</feature>
<comment type="caution">
    <text evidence="3">The sequence shown here is derived from an EMBL/GenBank/DDBJ whole genome shotgun (WGS) entry which is preliminary data.</text>
</comment>
<dbReference type="EMBL" id="AQGS01000985">
    <property type="protein sequence ID" value="EPS36116.1"/>
    <property type="molecule type" value="Genomic_DNA"/>
</dbReference>
<feature type="region of interest" description="Disordered" evidence="1">
    <location>
        <begin position="1"/>
        <end position="20"/>
    </location>
</feature>
<keyword evidence="2" id="KW-0472">Membrane</keyword>
<reference evidence="3 4" key="1">
    <citation type="journal article" date="2013" name="PLoS Genet.">
        <title>Genomic mechanisms accounting for the adaptation to parasitism in nematode-trapping fungi.</title>
        <authorList>
            <person name="Meerupati T."/>
            <person name="Andersson K.M."/>
            <person name="Friman E."/>
            <person name="Kumar D."/>
            <person name="Tunlid A."/>
            <person name="Ahren D."/>
        </authorList>
    </citation>
    <scope>NUCLEOTIDE SEQUENCE [LARGE SCALE GENOMIC DNA]</scope>
    <source>
        <strain evidence="3 4">CBS 200.50</strain>
    </source>
</reference>
<keyword evidence="4" id="KW-1185">Reference proteome</keyword>
<feature type="region of interest" description="Disordered" evidence="1">
    <location>
        <begin position="40"/>
        <end position="64"/>
    </location>
</feature>
<dbReference type="AlphaFoldDB" id="S8A4R9"/>
<evidence type="ECO:0000313" key="4">
    <source>
        <dbReference type="Proteomes" id="UP000015100"/>
    </source>
</evidence>
<evidence type="ECO:0000256" key="1">
    <source>
        <dbReference type="SAM" id="MobiDB-lite"/>
    </source>
</evidence>
<protein>
    <submittedName>
        <fullName evidence="3">Uncharacterized protein</fullName>
    </submittedName>
</protein>
<accession>S8A4R9</accession>
<feature type="transmembrane region" description="Helical" evidence="2">
    <location>
        <begin position="534"/>
        <end position="558"/>
    </location>
</feature>
<organism evidence="3 4">
    <name type="scientific">Dactylellina haptotyla (strain CBS 200.50)</name>
    <name type="common">Nematode-trapping fungus</name>
    <name type="synonym">Monacrosporium haptotylum</name>
    <dbReference type="NCBI Taxonomy" id="1284197"/>
    <lineage>
        <taxon>Eukaryota</taxon>
        <taxon>Fungi</taxon>
        <taxon>Dikarya</taxon>
        <taxon>Ascomycota</taxon>
        <taxon>Pezizomycotina</taxon>
        <taxon>Orbiliomycetes</taxon>
        <taxon>Orbiliales</taxon>
        <taxon>Orbiliaceae</taxon>
        <taxon>Dactylellina</taxon>
    </lineage>
</organism>
<dbReference type="HOGENOM" id="CLU_430837_0_0_1"/>